<proteinExistence type="predicted"/>
<dbReference type="GO" id="GO:0016042">
    <property type="term" value="P:lipid catabolic process"/>
    <property type="evidence" value="ECO:0007669"/>
    <property type="project" value="UniProtKB-UniRule"/>
</dbReference>
<reference evidence="6 7" key="1">
    <citation type="submission" date="2010-02" db="EMBL/GenBank/DDBJ databases">
        <authorList>
            <person name="Weinstock G."/>
            <person name="Sodergren E."/>
            <person name="Clifton S."/>
            <person name="Fulton L."/>
            <person name="Fulton B."/>
            <person name="Courtney L."/>
            <person name="Fronick C."/>
            <person name="Harrison M."/>
            <person name="Strong C."/>
            <person name="Farmer C."/>
            <person name="Delahaunty K."/>
            <person name="Markovic C."/>
            <person name="Hall O."/>
            <person name="Minx P."/>
            <person name="Tomlinson C."/>
            <person name="Mitreva M."/>
            <person name="Nelson J."/>
            <person name="Hou S."/>
            <person name="Wollam A."/>
            <person name="Pepin K.H."/>
            <person name="Johnson M."/>
            <person name="Bhonagiri V."/>
            <person name="Zhang X."/>
            <person name="Suruliraj S."/>
            <person name="Warren W."/>
            <person name="Chinwalla A."/>
            <person name="Mardis E.R."/>
            <person name="Wilson R.K."/>
        </authorList>
    </citation>
    <scope>NUCLEOTIDE SEQUENCE [LARGE SCALE GENOMIC DNA]</scope>
    <source>
        <strain evidence="6 7">DSM 2876</strain>
    </source>
</reference>
<dbReference type="RefSeq" id="WP_005604712.1">
    <property type="nucleotide sequence ID" value="NZ_GG663525.1"/>
</dbReference>
<evidence type="ECO:0000313" key="6">
    <source>
        <dbReference type="EMBL" id="EFF67414.1"/>
    </source>
</evidence>
<evidence type="ECO:0000259" key="5">
    <source>
        <dbReference type="PROSITE" id="PS51635"/>
    </source>
</evidence>
<dbReference type="CDD" id="cd07209">
    <property type="entry name" value="Pat_hypo_Ecoli_Z1214_like"/>
    <property type="match status" value="1"/>
</dbReference>
<accession>D4S2Y5</accession>
<dbReference type="PANTHER" id="PTHR14226:SF29">
    <property type="entry name" value="NEUROPATHY TARGET ESTERASE SWS"/>
    <property type="match status" value="1"/>
</dbReference>
<feature type="domain" description="PNPLA" evidence="5">
    <location>
        <begin position="11"/>
        <end position="184"/>
    </location>
</feature>
<evidence type="ECO:0000256" key="2">
    <source>
        <dbReference type="ARBA" id="ARBA00022963"/>
    </source>
</evidence>
<protein>
    <submittedName>
        <fullName evidence="6">Phospholipase, patatin family</fullName>
    </submittedName>
</protein>
<keyword evidence="7" id="KW-1185">Reference proteome</keyword>
<sequence length="308" mass="34680">MKDFSNEEWGLVLNGGGGKGSYQIGVFKALFEHHINDCIIAVSGTSSGALNSVLFANGDLNVAVNAWQDITPKSFLQVSPEMVDFKEGLVPRDGLLDIFKRYIDFDVIRMSDKTIYATVTDFGPVDSGSGTAKYYRLNYKPANEIKDILLASSALPIIYEPIVINGNICRDGGLTDNMPIEPLYIEGIRHFIVVGLSENTEINKTKYPDAEFLLINPRYDIGNFIDGTLDFTSKGARKRMELGYIDAIRQLEFYGQDMSSSEVKFQYDQAVQREYNRFFVEEKKRDLEDMVNTDMDKLNGILNLYMGD</sequence>
<keyword evidence="1 4" id="KW-0378">Hydrolase</keyword>
<organism evidence="6 7">
    <name type="scientific">Eshraghiella crossota DSM 2876</name>
    <dbReference type="NCBI Taxonomy" id="511680"/>
    <lineage>
        <taxon>Bacteria</taxon>
        <taxon>Bacillati</taxon>
        <taxon>Bacillota</taxon>
        <taxon>Clostridia</taxon>
        <taxon>Lachnospirales</taxon>
        <taxon>Lachnospiraceae</taxon>
        <taxon>Eshraghiella</taxon>
    </lineage>
</organism>
<keyword evidence="3 4" id="KW-0443">Lipid metabolism</keyword>
<dbReference type="Proteomes" id="UP000006238">
    <property type="component" value="Unassembled WGS sequence"/>
</dbReference>
<dbReference type="GeneID" id="98917085"/>
<feature type="short sequence motif" description="DGA/G" evidence="4">
    <location>
        <begin position="171"/>
        <end position="173"/>
    </location>
</feature>
<dbReference type="GO" id="GO:0016787">
    <property type="term" value="F:hydrolase activity"/>
    <property type="evidence" value="ECO:0007669"/>
    <property type="project" value="UniProtKB-UniRule"/>
</dbReference>
<dbReference type="SUPFAM" id="SSF52151">
    <property type="entry name" value="FabD/lysophospholipase-like"/>
    <property type="match status" value="1"/>
</dbReference>
<comment type="caution">
    <text evidence="6">The sequence shown here is derived from an EMBL/GenBank/DDBJ whole genome shotgun (WGS) entry which is preliminary data.</text>
</comment>
<dbReference type="AlphaFoldDB" id="D4S2Y5"/>
<dbReference type="InterPro" id="IPR016035">
    <property type="entry name" value="Acyl_Trfase/lysoPLipase"/>
</dbReference>
<dbReference type="InterPro" id="IPR002641">
    <property type="entry name" value="PNPLA_dom"/>
</dbReference>
<dbReference type="Gene3D" id="3.40.1090.10">
    <property type="entry name" value="Cytosolic phospholipase A2 catalytic domain"/>
    <property type="match status" value="2"/>
</dbReference>
<name>D4S2Y5_9FIRM</name>
<dbReference type="InterPro" id="IPR050301">
    <property type="entry name" value="NTE"/>
</dbReference>
<feature type="active site" description="Proton acceptor" evidence="4">
    <location>
        <position position="171"/>
    </location>
</feature>
<feature type="active site" description="Nucleophile" evidence="4">
    <location>
        <position position="46"/>
    </location>
</feature>
<evidence type="ECO:0000313" key="7">
    <source>
        <dbReference type="Proteomes" id="UP000006238"/>
    </source>
</evidence>
<dbReference type="eggNOG" id="COG1752">
    <property type="taxonomic scope" value="Bacteria"/>
</dbReference>
<feature type="short sequence motif" description="GXSXG" evidence="4">
    <location>
        <begin position="44"/>
        <end position="48"/>
    </location>
</feature>
<dbReference type="STRING" id="45851.BHV86_01335"/>
<dbReference type="PROSITE" id="PS51635">
    <property type="entry name" value="PNPLA"/>
    <property type="match status" value="1"/>
</dbReference>
<evidence type="ECO:0000256" key="4">
    <source>
        <dbReference type="PROSITE-ProRule" id="PRU01161"/>
    </source>
</evidence>
<dbReference type="EMBL" id="ABWN01000042">
    <property type="protein sequence ID" value="EFF67414.1"/>
    <property type="molecule type" value="Genomic_DNA"/>
</dbReference>
<keyword evidence="2 4" id="KW-0442">Lipid degradation</keyword>
<gene>
    <name evidence="6" type="ORF">BUTYVIB_02497</name>
</gene>
<dbReference type="PANTHER" id="PTHR14226">
    <property type="entry name" value="NEUROPATHY TARGET ESTERASE/SWISS CHEESE D.MELANOGASTER"/>
    <property type="match status" value="1"/>
</dbReference>
<feature type="short sequence motif" description="GXGXXG" evidence="4">
    <location>
        <begin position="15"/>
        <end position="20"/>
    </location>
</feature>
<evidence type="ECO:0000256" key="3">
    <source>
        <dbReference type="ARBA" id="ARBA00023098"/>
    </source>
</evidence>
<dbReference type="Pfam" id="PF01734">
    <property type="entry name" value="Patatin"/>
    <property type="match status" value="1"/>
</dbReference>
<dbReference type="HOGENOM" id="CLU_034454_0_0_9"/>
<evidence type="ECO:0000256" key="1">
    <source>
        <dbReference type="ARBA" id="ARBA00022801"/>
    </source>
</evidence>